<organism evidence="2 3">
    <name type="scientific">Paenibacillus residui</name>
    <dbReference type="NCBI Taxonomy" id="629724"/>
    <lineage>
        <taxon>Bacteria</taxon>
        <taxon>Bacillati</taxon>
        <taxon>Bacillota</taxon>
        <taxon>Bacilli</taxon>
        <taxon>Bacillales</taxon>
        <taxon>Paenibacillaceae</taxon>
        <taxon>Paenibacillus</taxon>
    </lineage>
</organism>
<dbReference type="Proteomes" id="UP001597120">
    <property type="component" value="Unassembled WGS sequence"/>
</dbReference>
<evidence type="ECO:0000313" key="2">
    <source>
        <dbReference type="EMBL" id="MFD0871779.1"/>
    </source>
</evidence>
<dbReference type="Pfam" id="PF09648">
    <property type="entry name" value="YycI"/>
    <property type="match status" value="1"/>
</dbReference>
<proteinExistence type="predicted"/>
<keyword evidence="3" id="KW-1185">Reference proteome</keyword>
<dbReference type="EMBL" id="JBHTIU010000089">
    <property type="protein sequence ID" value="MFD0871779.1"/>
    <property type="molecule type" value="Genomic_DNA"/>
</dbReference>
<sequence length="249" mass="28384">MDWGRAKTILILSFLFLNIMLGYQLWTTRWGQTGTESDTAFIIEETSKLLASKNIQLKVEEVPKDAPKLKSFTVQFDEASRNAEKIPLDSPLKWSSPFSKNLARELTSRSSVRYADQYAFDPVRSGNGVYVFNQLVDKIPLFDVTLQLYEENGQITGYKQAYVEVQSGGEQQEQKVISAYTAIRSLAENYLPEGTVIVDVKLGYHGPNFDSETQYMLPFWRITPEEGNPYYVQAYNGEVEESRDTKKSP</sequence>
<reference evidence="3" key="1">
    <citation type="journal article" date="2019" name="Int. J. Syst. Evol. Microbiol.">
        <title>The Global Catalogue of Microorganisms (GCM) 10K type strain sequencing project: providing services to taxonomists for standard genome sequencing and annotation.</title>
        <authorList>
            <consortium name="The Broad Institute Genomics Platform"/>
            <consortium name="The Broad Institute Genome Sequencing Center for Infectious Disease"/>
            <person name="Wu L."/>
            <person name="Ma J."/>
        </authorList>
    </citation>
    <scope>NUCLEOTIDE SEQUENCE [LARGE SCALE GENOMIC DNA]</scope>
    <source>
        <strain evidence="3">CCUG 57263</strain>
    </source>
</reference>
<name>A0ABW3DGU5_9BACL</name>
<protein>
    <submittedName>
        <fullName evidence="2">Two-component system regulatory protein YycI</fullName>
    </submittedName>
</protein>
<dbReference type="Gene3D" id="2.40.128.690">
    <property type="entry name" value="YycH protein, domain 3-like"/>
    <property type="match status" value="1"/>
</dbReference>
<dbReference type="RefSeq" id="WP_144937019.1">
    <property type="nucleotide sequence ID" value="NZ_JBHTIU010000089.1"/>
</dbReference>
<accession>A0ABW3DGU5</accession>
<evidence type="ECO:0000259" key="1">
    <source>
        <dbReference type="Pfam" id="PF09648"/>
    </source>
</evidence>
<evidence type="ECO:0000313" key="3">
    <source>
        <dbReference type="Proteomes" id="UP001597120"/>
    </source>
</evidence>
<comment type="caution">
    <text evidence="2">The sequence shown here is derived from an EMBL/GenBank/DDBJ whole genome shotgun (WGS) entry which is preliminary data.</text>
</comment>
<feature type="domain" description="Regulatory protein YycH-like" evidence="1">
    <location>
        <begin position="50"/>
        <end position="235"/>
    </location>
</feature>
<dbReference type="InterPro" id="IPR018604">
    <property type="entry name" value="YycI-like"/>
</dbReference>
<gene>
    <name evidence="2" type="primary">yycI</name>
    <name evidence="2" type="ORF">ACFQ03_21875</name>
</gene>